<evidence type="ECO:0000256" key="4">
    <source>
        <dbReference type="SAM" id="MobiDB-lite"/>
    </source>
</evidence>
<dbReference type="Gramene" id="PHT69729">
    <property type="protein sequence ID" value="PHT69729"/>
    <property type="gene ID" value="T459_24833"/>
</dbReference>
<evidence type="ECO:0000256" key="1">
    <source>
        <dbReference type="ARBA" id="ARBA00005234"/>
    </source>
</evidence>
<keyword evidence="2" id="KW-0645">Protease</keyword>
<dbReference type="PANTHER" id="PTHR31470">
    <property type="entry name" value="CYSTEINE PROTEINASES SUPERFAMILY PROTEIN-RELATED-RELATED"/>
    <property type="match status" value="1"/>
</dbReference>
<sequence length="277" mass="31639">MPDKEEADIKDLGKEHSTVMGEHNVAKEAGCTEELNIQHSLDMTDLQDQLMPNKEVASLEDLEKVHSPVMDEHIAEKEARCAEELNIQHNPDVKDLQWSLPDSQFPPDFLDAQVREHEAANAREVTKPPVKRDKKKSKVFRSPYITKFGYISKDEGNSINEEKQMRVVRVYDSLSSKRKSEPPNEIRKLAAILPTYLSDNDFFEKSERIDWSTLKVYEGKLGLQTDEISHNPFDVEYVQNIPQQASDSLDCGVFVFAYAEILSEGQQVHLFEFEAAS</sequence>
<evidence type="ECO:0000256" key="2">
    <source>
        <dbReference type="ARBA" id="ARBA00022670"/>
    </source>
</evidence>
<proteinExistence type="inferred from homology"/>
<name>A0A2G2YJ30_CAPAN</name>
<evidence type="ECO:0000313" key="6">
    <source>
        <dbReference type="EMBL" id="PHT69729.1"/>
    </source>
</evidence>
<dbReference type="InterPro" id="IPR003653">
    <property type="entry name" value="Peptidase_C48_C"/>
</dbReference>
<feature type="region of interest" description="Disordered" evidence="4">
    <location>
        <begin position="1"/>
        <end position="25"/>
    </location>
</feature>
<evidence type="ECO:0000313" key="7">
    <source>
        <dbReference type="Proteomes" id="UP000222542"/>
    </source>
</evidence>
<reference evidence="6 7" key="1">
    <citation type="journal article" date="2014" name="Nat. Genet.">
        <title>Genome sequence of the hot pepper provides insights into the evolution of pungency in Capsicum species.</title>
        <authorList>
            <person name="Kim S."/>
            <person name="Park M."/>
            <person name="Yeom S.I."/>
            <person name="Kim Y.M."/>
            <person name="Lee J.M."/>
            <person name="Lee H.A."/>
            <person name="Seo E."/>
            <person name="Choi J."/>
            <person name="Cheong K."/>
            <person name="Kim K.T."/>
            <person name="Jung K."/>
            <person name="Lee G.W."/>
            <person name="Oh S.K."/>
            <person name="Bae C."/>
            <person name="Kim S.B."/>
            <person name="Lee H.Y."/>
            <person name="Kim S.Y."/>
            <person name="Kim M.S."/>
            <person name="Kang B.C."/>
            <person name="Jo Y.D."/>
            <person name="Yang H.B."/>
            <person name="Jeong H.J."/>
            <person name="Kang W.H."/>
            <person name="Kwon J.K."/>
            <person name="Shin C."/>
            <person name="Lim J.Y."/>
            <person name="Park J.H."/>
            <person name="Huh J.H."/>
            <person name="Kim J.S."/>
            <person name="Kim B.D."/>
            <person name="Cohen O."/>
            <person name="Paran I."/>
            <person name="Suh M.C."/>
            <person name="Lee S.B."/>
            <person name="Kim Y.K."/>
            <person name="Shin Y."/>
            <person name="Noh S.J."/>
            <person name="Park J."/>
            <person name="Seo Y.S."/>
            <person name="Kwon S.Y."/>
            <person name="Kim H.A."/>
            <person name="Park J.M."/>
            <person name="Kim H.J."/>
            <person name="Choi S.B."/>
            <person name="Bosland P.W."/>
            <person name="Reeves G."/>
            <person name="Jo S.H."/>
            <person name="Lee B.W."/>
            <person name="Cho H.T."/>
            <person name="Choi H.S."/>
            <person name="Lee M.S."/>
            <person name="Yu Y."/>
            <person name="Do Choi Y."/>
            <person name="Park B.S."/>
            <person name="van Deynze A."/>
            <person name="Ashrafi H."/>
            <person name="Hill T."/>
            <person name="Kim W.T."/>
            <person name="Pai H.S."/>
            <person name="Ahn H.K."/>
            <person name="Yeam I."/>
            <person name="Giovannoni J.J."/>
            <person name="Rose J.K."/>
            <person name="Sorensen I."/>
            <person name="Lee S.J."/>
            <person name="Kim R.W."/>
            <person name="Choi I.Y."/>
            <person name="Choi B.S."/>
            <person name="Lim J.S."/>
            <person name="Lee Y.H."/>
            <person name="Choi D."/>
        </authorList>
    </citation>
    <scope>NUCLEOTIDE SEQUENCE [LARGE SCALE GENOMIC DNA]</scope>
    <source>
        <strain evidence="7">cv. CM334</strain>
    </source>
</reference>
<comment type="similarity">
    <text evidence="1">Belongs to the peptidase C48 family.</text>
</comment>
<dbReference type="EMBL" id="AYRZ02000010">
    <property type="protein sequence ID" value="PHT69729.1"/>
    <property type="molecule type" value="Genomic_DNA"/>
</dbReference>
<feature type="domain" description="Ubiquitin-like protease family profile" evidence="5">
    <location>
        <begin position="167"/>
        <end position="267"/>
    </location>
</feature>
<evidence type="ECO:0000256" key="3">
    <source>
        <dbReference type="ARBA" id="ARBA00022801"/>
    </source>
</evidence>
<dbReference type="AlphaFoldDB" id="A0A2G2YJ30"/>
<dbReference type="Proteomes" id="UP000222542">
    <property type="component" value="Unassembled WGS sequence"/>
</dbReference>
<gene>
    <name evidence="6" type="ORF">T459_24833</name>
</gene>
<accession>A0A2G2YJ30</accession>
<organism evidence="6 7">
    <name type="scientific">Capsicum annuum</name>
    <name type="common">Capsicum pepper</name>
    <dbReference type="NCBI Taxonomy" id="4072"/>
    <lineage>
        <taxon>Eukaryota</taxon>
        <taxon>Viridiplantae</taxon>
        <taxon>Streptophyta</taxon>
        <taxon>Embryophyta</taxon>
        <taxon>Tracheophyta</taxon>
        <taxon>Spermatophyta</taxon>
        <taxon>Magnoliopsida</taxon>
        <taxon>eudicotyledons</taxon>
        <taxon>Gunneridae</taxon>
        <taxon>Pentapetalae</taxon>
        <taxon>asterids</taxon>
        <taxon>lamiids</taxon>
        <taxon>Solanales</taxon>
        <taxon>Solanaceae</taxon>
        <taxon>Solanoideae</taxon>
        <taxon>Capsiceae</taxon>
        <taxon>Capsicum</taxon>
    </lineage>
</organism>
<dbReference type="SUPFAM" id="SSF54001">
    <property type="entry name" value="Cysteine proteinases"/>
    <property type="match status" value="1"/>
</dbReference>
<keyword evidence="7" id="KW-1185">Reference proteome</keyword>
<keyword evidence="3" id="KW-0378">Hydrolase</keyword>
<dbReference type="GO" id="GO:0008234">
    <property type="term" value="F:cysteine-type peptidase activity"/>
    <property type="evidence" value="ECO:0007669"/>
    <property type="project" value="InterPro"/>
</dbReference>
<dbReference type="GO" id="GO:0006508">
    <property type="term" value="P:proteolysis"/>
    <property type="evidence" value="ECO:0007669"/>
    <property type="project" value="UniProtKB-KW"/>
</dbReference>
<feature type="compositionally biased region" description="Basic and acidic residues" evidence="4">
    <location>
        <begin position="1"/>
        <end position="17"/>
    </location>
</feature>
<dbReference type="Pfam" id="PF02902">
    <property type="entry name" value="Peptidase_C48"/>
    <property type="match status" value="1"/>
</dbReference>
<reference evidence="6 7" key="2">
    <citation type="journal article" date="2017" name="Genome Biol.">
        <title>New reference genome sequences of hot pepper reveal the massive evolution of plant disease-resistance genes by retroduplication.</title>
        <authorList>
            <person name="Kim S."/>
            <person name="Park J."/>
            <person name="Yeom S.I."/>
            <person name="Kim Y.M."/>
            <person name="Seo E."/>
            <person name="Kim K.T."/>
            <person name="Kim M.S."/>
            <person name="Lee J.M."/>
            <person name="Cheong K."/>
            <person name="Shin H.S."/>
            <person name="Kim S.B."/>
            <person name="Han K."/>
            <person name="Lee J."/>
            <person name="Park M."/>
            <person name="Lee H.A."/>
            <person name="Lee H.Y."/>
            <person name="Lee Y."/>
            <person name="Oh S."/>
            <person name="Lee J.H."/>
            <person name="Choi E."/>
            <person name="Choi E."/>
            <person name="Lee S.E."/>
            <person name="Jeon J."/>
            <person name="Kim H."/>
            <person name="Choi G."/>
            <person name="Song H."/>
            <person name="Lee J."/>
            <person name="Lee S.C."/>
            <person name="Kwon J.K."/>
            <person name="Lee H.Y."/>
            <person name="Koo N."/>
            <person name="Hong Y."/>
            <person name="Kim R.W."/>
            <person name="Kang W.H."/>
            <person name="Huh J.H."/>
            <person name="Kang B.C."/>
            <person name="Yang T.J."/>
            <person name="Lee Y.H."/>
            <person name="Bennetzen J.L."/>
            <person name="Choi D."/>
        </authorList>
    </citation>
    <scope>NUCLEOTIDE SEQUENCE [LARGE SCALE GENOMIC DNA]</scope>
    <source>
        <strain evidence="7">cv. CM334</strain>
    </source>
</reference>
<comment type="caution">
    <text evidence="6">The sequence shown here is derived from an EMBL/GenBank/DDBJ whole genome shotgun (WGS) entry which is preliminary data.</text>
</comment>
<dbReference type="InterPro" id="IPR038765">
    <property type="entry name" value="Papain-like_cys_pep_sf"/>
</dbReference>
<dbReference type="Gene3D" id="3.40.395.10">
    <property type="entry name" value="Adenoviral Proteinase, Chain A"/>
    <property type="match status" value="1"/>
</dbReference>
<evidence type="ECO:0000259" key="5">
    <source>
        <dbReference type="Pfam" id="PF02902"/>
    </source>
</evidence>
<dbReference type="PANTHER" id="PTHR31470:SF46">
    <property type="entry name" value="ULP1 PROTEASE FAMILY, C-TERMINAL CATALYTIC DOMAIN CONTAINING PROTEIN"/>
    <property type="match status" value="1"/>
</dbReference>
<protein>
    <recommendedName>
        <fullName evidence="5">Ubiquitin-like protease family profile domain-containing protein</fullName>
    </recommendedName>
</protein>